<dbReference type="InterPro" id="IPR058637">
    <property type="entry name" value="YknX-like_C"/>
</dbReference>
<dbReference type="PANTHER" id="PTHR30469:SF15">
    <property type="entry name" value="HLYD FAMILY OF SECRETION PROTEINS"/>
    <property type="match status" value="1"/>
</dbReference>
<dbReference type="SUPFAM" id="SSF111369">
    <property type="entry name" value="HlyD-like secretion proteins"/>
    <property type="match status" value="1"/>
</dbReference>
<dbReference type="PANTHER" id="PTHR30469">
    <property type="entry name" value="MULTIDRUG RESISTANCE PROTEIN MDTA"/>
    <property type="match status" value="1"/>
</dbReference>
<evidence type="ECO:0000256" key="2">
    <source>
        <dbReference type="SAM" id="Coils"/>
    </source>
</evidence>
<dbReference type="InterPro" id="IPR058647">
    <property type="entry name" value="BSH_CzcB-like"/>
</dbReference>
<evidence type="ECO:0000259" key="5">
    <source>
        <dbReference type="Pfam" id="PF25989"/>
    </source>
</evidence>
<dbReference type="RefSeq" id="WP_345864356.1">
    <property type="nucleotide sequence ID" value="NZ_JBDIMF010000003.1"/>
</dbReference>
<protein>
    <submittedName>
        <fullName evidence="6">Efflux RND transporter periplasmic adaptor subunit</fullName>
    </submittedName>
</protein>
<evidence type="ECO:0000313" key="6">
    <source>
        <dbReference type="EMBL" id="MEN2786550.1"/>
    </source>
</evidence>
<evidence type="ECO:0000259" key="4">
    <source>
        <dbReference type="Pfam" id="PF25973"/>
    </source>
</evidence>
<gene>
    <name evidence="6" type="ORF">ABC969_08985</name>
</gene>
<proteinExistence type="inferred from homology"/>
<reference evidence="6 7" key="1">
    <citation type="submission" date="2024-05" db="EMBL/GenBank/DDBJ databases">
        <authorList>
            <person name="Liu Q."/>
            <person name="Xin Y.-H."/>
        </authorList>
    </citation>
    <scope>NUCLEOTIDE SEQUENCE [LARGE SCALE GENOMIC DNA]</scope>
    <source>
        <strain evidence="6 7">CGMCC 1.15349</strain>
    </source>
</reference>
<keyword evidence="7" id="KW-1185">Reference proteome</keyword>
<feature type="coiled-coil region" evidence="2">
    <location>
        <begin position="97"/>
        <end position="131"/>
    </location>
</feature>
<evidence type="ECO:0000256" key="3">
    <source>
        <dbReference type="SAM" id="SignalP"/>
    </source>
</evidence>
<dbReference type="Pfam" id="PF25973">
    <property type="entry name" value="BSH_CzcB"/>
    <property type="match status" value="1"/>
</dbReference>
<evidence type="ECO:0000256" key="1">
    <source>
        <dbReference type="ARBA" id="ARBA00009477"/>
    </source>
</evidence>
<dbReference type="Gene3D" id="1.10.287.470">
    <property type="entry name" value="Helix hairpin bin"/>
    <property type="match status" value="1"/>
</dbReference>
<dbReference type="Gene3D" id="2.40.50.100">
    <property type="match status" value="1"/>
</dbReference>
<organism evidence="6 7">
    <name type="scientific">Sphingomonas qilianensis</name>
    <dbReference type="NCBI Taxonomy" id="1736690"/>
    <lineage>
        <taxon>Bacteria</taxon>
        <taxon>Pseudomonadati</taxon>
        <taxon>Pseudomonadota</taxon>
        <taxon>Alphaproteobacteria</taxon>
        <taxon>Sphingomonadales</taxon>
        <taxon>Sphingomonadaceae</taxon>
        <taxon>Sphingomonas</taxon>
    </lineage>
</organism>
<dbReference type="Gene3D" id="2.40.420.20">
    <property type="match status" value="1"/>
</dbReference>
<feature type="chain" id="PRO_5046356384" evidence="3">
    <location>
        <begin position="27"/>
        <end position="359"/>
    </location>
</feature>
<sequence>MMRFSSHAALVACALVLTGCSGSKDAAATKDTPASLTVTVVRPQQLSWPRLLGANGNLQPWQEVVISAETGPYRIASLNADVGGRVRKGQVLATLARETLLADRARLQAAVAEAQANLDKADSDVARARQIGDSGALSAQQIQGYRVTQQTSQASLAAARAQVRAADVQLGQANVRAADDGVVSSRTALLGKVVNAGDELFRLVRQGIIEWQAELDARQIGAVRAGQSAQVTLPDGQKVTGIVRLVSPTLTSTTSRGIVYVRLAANSPARAGMYGSGVIDVGSGPVLTVPDGAVVLRNGKSSVYLLGKNNKVKETAVTTGQRRDGRTEVSGIATDAQVVASGGAFLSDGVSVRVVSAAK</sequence>
<feature type="domain" description="YknX-like C-terminal permuted SH3-like" evidence="5">
    <location>
        <begin position="286"/>
        <end position="354"/>
    </location>
</feature>
<feature type="domain" description="CzcB-like barrel-sandwich hybrid" evidence="4">
    <location>
        <begin position="75"/>
        <end position="203"/>
    </location>
</feature>
<dbReference type="NCBIfam" id="TIGR01730">
    <property type="entry name" value="RND_mfp"/>
    <property type="match status" value="1"/>
</dbReference>
<evidence type="ECO:0000313" key="7">
    <source>
        <dbReference type="Proteomes" id="UP001404104"/>
    </source>
</evidence>
<feature type="signal peptide" evidence="3">
    <location>
        <begin position="1"/>
        <end position="26"/>
    </location>
</feature>
<comment type="caution">
    <text evidence="6">The sequence shown here is derived from an EMBL/GenBank/DDBJ whole genome shotgun (WGS) entry which is preliminary data.</text>
</comment>
<comment type="similarity">
    <text evidence="1">Belongs to the membrane fusion protein (MFP) (TC 8.A.1) family.</text>
</comment>
<dbReference type="Pfam" id="PF25989">
    <property type="entry name" value="YknX_C"/>
    <property type="match status" value="1"/>
</dbReference>
<dbReference type="InterPro" id="IPR006143">
    <property type="entry name" value="RND_pump_MFP"/>
</dbReference>
<dbReference type="EMBL" id="JBDIMF010000003">
    <property type="protein sequence ID" value="MEN2786550.1"/>
    <property type="molecule type" value="Genomic_DNA"/>
</dbReference>
<keyword evidence="2" id="KW-0175">Coiled coil</keyword>
<accession>A0ABU9XTL1</accession>
<name>A0ABU9XTL1_9SPHN</name>
<dbReference type="Proteomes" id="UP001404104">
    <property type="component" value="Unassembled WGS sequence"/>
</dbReference>
<dbReference type="PROSITE" id="PS51257">
    <property type="entry name" value="PROKAR_LIPOPROTEIN"/>
    <property type="match status" value="1"/>
</dbReference>
<keyword evidence="3" id="KW-0732">Signal</keyword>
<dbReference type="Gene3D" id="2.40.30.170">
    <property type="match status" value="1"/>
</dbReference>